<proteinExistence type="predicted"/>
<keyword evidence="3" id="KW-1185">Reference proteome</keyword>
<dbReference type="AlphaFoldDB" id="A0A9X1JLX4"/>
<keyword evidence="1" id="KW-0812">Transmembrane</keyword>
<accession>A0A9X1JLX4</accession>
<feature type="transmembrane region" description="Helical" evidence="1">
    <location>
        <begin position="170"/>
        <end position="186"/>
    </location>
</feature>
<feature type="transmembrane region" description="Helical" evidence="1">
    <location>
        <begin position="47"/>
        <end position="70"/>
    </location>
</feature>
<evidence type="ECO:0008006" key="4">
    <source>
        <dbReference type="Google" id="ProtNLM"/>
    </source>
</evidence>
<dbReference type="RefSeq" id="WP_218403567.1">
    <property type="nucleotide sequence ID" value="NZ_JAGSPC010000001.1"/>
</dbReference>
<gene>
    <name evidence="2" type="ORF">KCG46_01365</name>
</gene>
<sequence>MKPSDFMIGLISFLAILLPGAIATALFLGAFPGAAIFANSFAQHDAFKLVLAFAVSYIAGHLIYLVGSWLDPTYDFVRRIRDPYSGAIATGDNAPHPLWVFLFRKRNWGPKSDKPKKTTSVFIIADRLRRKVMSGPESSATHTFQWCRAILIQKNPGAHRDIETHEADQKLFRSLVVLSLAVSVYAVLNLNWLLTAIALLTAAASFMRFYNRRLKTVSLAYTHIITMYRCGDLTFLPIETTAKKS</sequence>
<dbReference type="EMBL" id="JAGSPC010000001">
    <property type="protein sequence ID" value="MBV7258218.1"/>
    <property type="molecule type" value="Genomic_DNA"/>
</dbReference>
<keyword evidence="1" id="KW-0472">Membrane</keyword>
<feature type="transmembrane region" description="Helical" evidence="1">
    <location>
        <begin position="192"/>
        <end position="210"/>
    </location>
</feature>
<evidence type="ECO:0000313" key="2">
    <source>
        <dbReference type="EMBL" id="MBV7258218.1"/>
    </source>
</evidence>
<reference evidence="2" key="1">
    <citation type="submission" date="2021-04" db="EMBL/GenBank/DDBJ databases">
        <authorList>
            <person name="Pira H."/>
            <person name="Risdian C."/>
            <person name="Wink J."/>
        </authorList>
    </citation>
    <scope>NUCLEOTIDE SEQUENCE</scope>
    <source>
        <strain evidence="2">WH158</strain>
    </source>
</reference>
<protein>
    <recommendedName>
        <fullName evidence="4">Glycosyl-4,4'-diaponeurosporenoate acyltransferase</fullName>
    </recommendedName>
</protein>
<organism evidence="2 3">
    <name type="scientific">Erythrobacter crassostreae</name>
    <dbReference type="NCBI Taxonomy" id="2828328"/>
    <lineage>
        <taxon>Bacteria</taxon>
        <taxon>Pseudomonadati</taxon>
        <taxon>Pseudomonadota</taxon>
        <taxon>Alphaproteobacteria</taxon>
        <taxon>Sphingomonadales</taxon>
        <taxon>Erythrobacteraceae</taxon>
        <taxon>Erythrobacter/Porphyrobacter group</taxon>
        <taxon>Erythrobacter</taxon>
    </lineage>
</organism>
<dbReference type="Proteomes" id="UP001138681">
    <property type="component" value="Unassembled WGS sequence"/>
</dbReference>
<comment type="caution">
    <text evidence="2">The sequence shown here is derived from an EMBL/GenBank/DDBJ whole genome shotgun (WGS) entry which is preliminary data.</text>
</comment>
<evidence type="ECO:0000313" key="3">
    <source>
        <dbReference type="Proteomes" id="UP001138681"/>
    </source>
</evidence>
<keyword evidence="1" id="KW-1133">Transmembrane helix</keyword>
<name>A0A9X1JLX4_9SPHN</name>
<evidence type="ECO:0000256" key="1">
    <source>
        <dbReference type="SAM" id="Phobius"/>
    </source>
</evidence>